<dbReference type="Gene3D" id="3.40.50.11960">
    <property type="match status" value="1"/>
</dbReference>
<dbReference type="STRING" id="1169540.A0A0G4EE68"/>
<evidence type="ECO:0000313" key="4">
    <source>
        <dbReference type="Proteomes" id="UP000041254"/>
    </source>
</evidence>
<dbReference type="OrthoDB" id="1741717at2759"/>
<feature type="compositionally biased region" description="Low complexity" evidence="2">
    <location>
        <begin position="217"/>
        <end position="233"/>
    </location>
</feature>
<feature type="coiled-coil region" evidence="1">
    <location>
        <begin position="261"/>
        <end position="295"/>
    </location>
</feature>
<keyword evidence="4" id="KW-1185">Reference proteome</keyword>
<reference evidence="3 4" key="1">
    <citation type="submission" date="2014-11" db="EMBL/GenBank/DDBJ databases">
        <authorList>
            <person name="Zhu J."/>
            <person name="Qi W."/>
            <person name="Song R."/>
        </authorList>
    </citation>
    <scope>NUCLEOTIDE SEQUENCE [LARGE SCALE GENOMIC DNA]</scope>
</reference>
<sequence>MSVRNSSILVAHTPSIGVNPFIRRLTGHTAPTDDNNRGKPSPASLLPWRIETKYYEADVTIMTRPLAMDHRPLEAMEADNGVSIEAIVAVIEEGGLRVLQEDAGVMTRLREWADNDADKIAVVACEMEEDDGAASADHLRSWCIEHSIELVPFTESDDSQPAGPFEKHGIARIREALHCHMWPSMRRRQQPTSSPAPPLAASPTQQQDEGQNGAKEPSAPSASTADAASSSAPVDERVSIDRIARGLREGKDCGWEDHCDGDDHEDERDHLLAEMDRLTEKIRAVREDGANLSDEARRERAAHVAMELSRFLGEADSDEDERDSND</sequence>
<evidence type="ECO:0000256" key="1">
    <source>
        <dbReference type="SAM" id="Coils"/>
    </source>
</evidence>
<dbReference type="VEuPathDB" id="CryptoDB:Vbra_20379"/>
<organism evidence="3 4">
    <name type="scientific">Vitrella brassicaformis (strain CCMP3155)</name>
    <dbReference type="NCBI Taxonomy" id="1169540"/>
    <lineage>
        <taxon>Eukaryota</taxon>
        <taxon>Sar</taxon>
        <taxon>Alveolata</taxon>
        <taxon>Colpodellida</taxon>
        <taxon>Vitrellaceae</taxon>
        <taxon>Vitrella</taxon>
    </lineage>
</organism>
<feature type="region of interest" description="Disordered" evidence="2">
    <location>
        <begin position="185"/>
        <end position="239"/>
    </location>
</feature>
<protein>
    <submittedName>
        <fullName evidence="3">Uncharacterized protein</fullName>
    </submittedName>
</protein>
<proteinExistence type="predicted"/>
<dbReference type="InterPro" id="IPR019341">
    <property type="entry name" value="Alpha/Gamma-adaptin-bd_p34"/>
</dbReference>
<dbReference type="EMBL" id="CDMY01000201">
    <property type="protein sequence ID" value="CEL94034.1"/>
    <property type="molecule type" value="Genomic_DNA"/>
</dbReference>
<dbReference type="PANTHER" id="PTHR14659">
    <property type="entry name" value="ALPHA- AND GAMMA-ADAPTIN-BINDING PROTEIN P34"/>
    <property type="match status" value="1"/>
</dbReference>
<evidence type="ECO:0000313" key="3">
    <source>
        <dbReference type="EMBL" id="CEL94034.1"/>
    </source>
</evidence>
<dbReference type="Pfam" id="PF10199">
    <property type="entry name" value="Adaptin_binding"/>
    <property type="match status" value="1"/>
</dbReference>
<accession>A0A0G4EE68</accession>
<dbReference type="PANTHER" id="PTHR14659:SF1">
    <property type="entry name" value="ALPHA- AND GAMMA-ADAPTIN-BINDING PROTEIN P34"/>
    <property type="match status" value="1"/>
</dbReference>
<keyword evidence="1" id="KW-0175">Coiled coil</keyword>
<name>A0A0G4EE68_VITBC</name>
<dbReference type="InParanoid" id="A0A0G4EE68"/>
<dbReference type="OMA" id="NEASHSF"/>
<evidence type="ECO:0000256" key="2">
    <source>
        <dbReference type="SAM" id="MobiDB-lite"/>
    </source>
</evidence>
<gene>
    <name evidence="3" type="ORF">Vbra_20379</name>
</gene>
<dbReference type="AlphaFoldDB" id="A0A0G4EE68"/>
<dbReference type="Proteomes" id="UP000041254">
    <property type="component" value="Unassembled WGS sequence"/>
</dbReference>